<name>A0ABV6IFJ9_9BURK</name>
<accession>A0ABV6IFJ9</accession>
<proteinExistence type="predicted"/>
<protein>
    <submittedName>
        <fullName evidence="2">YdgA family protein</fullName>
    </submittedName>
</protein>
<sequence length="500" mass="54381">MKKSSLAIAVVAALAVAYPAASWVTGKRLETKLSQLNTNEVLFSKLKIVKQNYTRGIFTSTQESTIEISYADMVPGMPAPAHFQEPEATTADNNADNADNAAQAMPDMMPVIKPIQIQIINHITHGPIPGIVGIGAGKIETEFVLDAATVAEIKKIFGDKKYLELQTVLNYSGGGTVKMSSPAINTVVGTRQDKLNWKGLNLEFAFDAAYKKLKFDFNAPGMDLVSSDGSTTMNLGAVKMNGDAERAYADGILYVGNSKASISGISFANTQAPNAGFNLKDLILESNTTRKDDLFDSALKMGIQQIQVNKQDIGNFHYDYSLKNLHGPSFNQLFTALYAMDRKNLTPEKLEEMQVTFKKHGAEMLKYQPVLSLDRLSLAGKNGEFKASGKLQFVDVKPGDIDNPMLLLNKLESKADVSLAETLVQELINGTQTDPDARTMMLGMFKASIEPYEAQGYIARNGSNLSSQVLWKNGKLTINGKAYPATAAGEMPMEPAPEIK</sequence>
<comment type="caution">
    <text evidence="2">The sequence shown here is derived from an EMBL/GenBank/DDBJ whole genome shotgun (WGS) entry which is preliminary data.</text>
</comment>
<dbReference type="InterPro" id="IPR010352">
    <property type="entry name" value="DUF945"/>
</dbReference>
<dbReference type="EMBL" id="JBHLXJ010000013">
    <property type="protein sequence ID" value="MFC0350597.1"/>
    <property type="molecule type" value="Genomic_DNA"/>
</dbReference>
<keyword evidence="1" id="KW-0732">Signal</keyword>
<evidence type="ECO:0000313" key="3">
    <source>
        <dbReference type="Proteomes" id="UP001589844"/>
    </source>
</evidence>
<dbReference type="Pfam" id="PF06097">
    <property type="entry name" value="DUF945"/>
    <property type="match status" value="1"/>
</dbReference>
<feature type="signal peptide" evidence="1">
    <location>
        <begin position="1"/>
        <end position="22"/>
    </location>
</feature>
<keyword evidence="3" id="KW-1185">Reference proteome</keyword>
<evidence type="ECO:0000256" key="1">
    <source>
        <dbReference type="SAM" id="SignalP"/>
    </source>
</evidence>
<gene>
    <name evidence="2" type="ORF">ACFFJH_12310</name>
</gene>
<dbReference type="Proteomes" id="UP001589844">
    <property type="component" value="Unassembled WGS sequence"/>
</dbReference>
<feature type="chain" id="PRO_5046672884" evidence="1">
    <location>
        <begin position="23"/>
        <end position="500"/>
    </location>
</feature>
<organism evidence="2 3">
    <name type="scientific">Undibacterium danionis</name>
    <dbReference type="NCBI Taxonomy" id="1812100"/>
    <lineage>
        <taxon>Bacteria</taxon>
        <taxon>Pseudomonadati</taxon>
        <taxon>Pseudomonadota</taxon>
        <taxon>Betaproteobacteria</taxon>
        <taxon>Burkholderiales</taxon>
        <taxon>Oxalobacteraceae</taxon>
        <taxon>Undibacterium</taxon>
    </lineage>
</organism>
<evidence type="ECO:0000313" key="2">
    <source>
        <dbReference type="EMBL" id="MFC0350597.1"/>
    </source>
</evidence>
<reference evidence="2 3" key="1">
    <citation type="submission" date="2024-09" db="EMBL/GenBank/DDBJ databases">
        <authorList>
            <person name="Sun Q."/>
            <person name="Mori K."/>
        </authorList>
    </citation>
    <scope>NUCLEOTIDE SEQUENCE [LARGE SCALE GENOMIC DNA]</scope>
    <source>
        <strain evidence="2 3">CCM 8677</strain>
    </source>
</reference>
<dbReference type="RefSeq" id="WP_390213031.1">
    <property type="nucleotide sequence ID" value="NZ_JBHLXJ010000013.1"/>
</dbReference>